<dbReference type="Gene3D" id="3.30.160.390">
    <property type="entry name" value="Integrase, DNA-binding domain"/>
    <property type="match status" value="1"/>
</dbReference>
<evidence type="ECO:0000313" key="9">
    <source>
        <dbReference type="Proteomes" id="UP000057158"/>
    </source>
</evidence>
<keyword evidence="2" id="KW-0229">DNA integration</keyword>
<keyword evidence="9" id="KW-1185">Reference proteome</keyword>
<keyword evidence="4" id="KW-0233">DNA recombination</keyword>
<dbReference type="Gene3D" id="1.10.150.130">
    <property type="match status" value="1"/>
</dbReference>
<evidence type="ECO:0000259" key="6">
    <source>
        <dbReference type="PROSITE" id="PS51898"/>
    </source>
</evidence>
<keyword evidence="3 5" id="KW-0238">DNA-binding</keyword>
<dbReference type="InterPro" id="IPR011010">
    <property type="entry name" value="DNA_brk_join_enz"/>
</dbReference>
<evidence type="ECO:0000256" key="5">
    <source>
        <dbReference type="PROSITE-ProRule" id="PRU01248"/>
    </source>
</evidence>
<dbReference type="InterPro" id="IPR053876">
    <property type="entry name" value="Phage_int_M"/>
</dbReference>
<feature type="domain" description="Tyr recombinase" evidence="6">
    <location>
        <begin position="217"/>
        <end position="412"/>
    </location>
</feature>
<dbReference type="InterPro" id="IPR013762">
    <property type="entry name" value="Integrase-like_cat_sf"/>
</dbReference>
<dbReference type="PROSITE" id="PS51898">
    <property type="entry name" value="TYR_RECOMBINASE"/>
    <property type="match status" value="1"/>
</dbReference>
<dbReference type="PANTHER" id="PTHR30629:SF2">
    <property type="entry name" value="PROPHAGE INTEGRASE INTS-RELATED"/>
    <property type="match status" value="1"/>
</dbReference>
<sequence length="432" mass="49242">MKKKKFDDLTVRKSLKPSDSVYMCMAENEPGFGIRVYPSGRKAFFYQYKLDGYRRFMTLGDYPATSLKTARDFYQTESSKVKALRRGSKDGLDPVLENKNERQRRMTEHADHRNALSVADLVKEFMEKHSMVKKKSWKEDKRVLEKDVIPLWGTTKAKDITKKDVNELCDTIINRGALIMANNAFAKISKMFNFAVERGIIEHSPCYGLSLPSKKVHKDRVLAENEIRNLWENLDTSGMSNEVKRALKLMLVTAQRPGEVLGMHVNEIDGHWWTIPKERAKNGKAHRVYLTAMALLLIGDTNGKGHIFISEHSVKPIESNAAACAVRRNLEWPIRDNKGNLLYGEDGKLLTENRLSINKFTPHDLRRTAATGLSRLRFSNDIIDAVLNHAAKGVISIYNRNNYDDEKQESLNAWSNKLTNIICGEGVGNENR</sequence>
<dbReference type="GO" id="GO:0006310">
    <property type="term" value="P:DNA recombination"/>
    <property type="evidence" value="ECO:0007669"/>
    <property type="project" value="UniProtKB-KW"/>
</dbReference>
<dbReference type="PATRIC" id="fig|1603606.3.peg.3588"/>
<dbReference type="Pfam" id="PF22022">
    <property type="entry name" value="Phage_int_M"/>
    <property type="match status" value="1"/>
</dbReference>
<evidence type="ECO:0000256" key="1">
    <source>
        <dbReference type="ARBA" id="ARBA00008857"/>
    </source>
</evidence>
<dbReference type="InterPro" id="IPR010998">
    <property type="entry name" value="Integrase_recombinase_N"/>
</dbReference>
<dbReference type="Pfam" id="PF13356">
    <property type="entry name" value="Arm-DNA-bind_3"/>
    <property type="match status" value="1"/>
</dbReference>
<protein>
    <submittedName>
        <fullName evidence="8">Integrase</fullName>
    </submittedName>
</protein>
<dbReference type="Proteomes" id="UP000057158">
    <property type="component" value="Chromosome"/>
</dbReference>
<feature type="domain" description="Core-binding (CB)" evidence="7">
    <location>
        <begin position="116"/>
        <end position="196"/>
    </location>
</feature>
<proteinExistence type="inferred from homology"/>
<dbReference type="InterPro" id="IPR002104">
    <property type="entry name" value="Integrase_catalytic"/>
</dbReference>
<dbReference type="AlphaFoldDB" id="A0A0M4D425"/>
<gene>
    <name evidence="8" type="ORF">DSOUD_3338</name>
</gene>
<organism evidence="8 9">
    <name type="scientific">Desulfuromonas soudanensis</name>
    <dbReference type="NCBI Taxonomy" id="1603606"/>
    <lineage>
        <taxon>Bacteria</taxon>
        <taxon>Pseudomonadati</taxon>
        <taxon>Thermodesulfobacteriota</taxon>
        <taxon>Desulfuromonadia</taxon>
        <taxon>Desulfuromonadales</taxon>
        <taxon>Desulfuromonadaceae</taxon>
        <taxon>Desulfuromonas</taxon>
    </lineage>
</organism>
<evidence type="ECO:0000313" key="8">
    <source>
        <dbReference type="EMBL" id="ALC18058.1"/>
    </source>
</evidence>
<evidence type="ECO:0000259" key="7">
    <source>
        <dbReference type="PROSITE" id="PS51900"/>
    </source>
</evidence>
<accession>A0A0M4D425</accession>
<dbReference type="Gene3D" id="1.10.443.10">
    <property type="entry name" value="Intergrase catalytic core"/>
    <property type="match status" value="1"/>
</dbReference>
<dbReference type="GO" id="GO:0003677">
    <property type="term" value="F:DNA binding"/>
    <property type="evidence" value="ECO:0007669"/>
    <property type="project" value="UniProtKB-UniRule"/>
</dbReference>
<dbReference type="PROSITE" id="PS51900">
    <property type="entry name" value="CB"/>
    <property type="match status" value="1"/>
</dbReference>
<name>A0A0M4D425_9BACT</name>
<dbReference type="InterPro" id="IPR038488">
    <property type="entry name" value="Integrase_DNA-bd_sf"/>
</dbReference>
<comment type="similarity">
    <text evidence="1">Belongs to the 'phage' integrase family.</text>
</comment>
<dbReference type="InterPro" id="IPR025166">
    <property type="entry name" value="Integrase_DNA_bind_dom"/>
</dbReference>
<dbReference type="KEGG" id="des:DSOUD_3338"/>
<dbReference type="InterPro" id="IPR050808">
    <property type="entry name" value="Phage_Integrase"/>
</dbReference>
<dbReference type="STRING" id="1603606.DSOUD_3338"/>
<dbReference type="PANTHER" id="PTHR30629">
    <property type="entry name" value="PROPHAGE INTEGRASE"/>
    <property type="match status" value="1"/>
</dbReference>
<dbReference type="GO" id="GO:0015074">
    <property type="term" value="P:DNA integration"/>
    <property type="evidence" value="ECO:0007669"/>
    <property type="project" value="UniProtKB-KW"/>
</dbReference>
<dbReference type="CDD" id="cd00801">
    <property type="entry name" value="INT_P4_C"/>
    <property type="match status" value="1"/>
</dbReference>
<dbReference type="SUPFAM" id="SSF56349">
    <property type="entry name" value="DNA breaking-rejoining enzymes"/>
    <property type="match status" value="1"/>
</dbReference>
<dbReference type="Pfam" id="PF00589">
    <property type="entry name" value="Phage_integrase"/>
    <property type="match status" value="1"/>
</dbReference>
<evidence type="ECO:0000256" key="2">
    <source>
        <dbReference type="ARBA" id="ARBA00022908"/>
    </source>
</evidence>
<reference evidence="8 9" key="1">
    <citation type="submission" date="2015-07" db="EMBL/GenBank/DDBJ databases">
        <title>Isolation and Genomic Characterization of a Novel Halophilic Metal-Reducing Deltaproteobacterium from the Deep Subsurface.</title>
        <authorList>
            <person name="Badalamenti J.P."/>
            <person name="Summers Z.M."/>
            <person name="Gralnick J.A."/>
            <person name="Bond D.R."/>
        </authorList>
    </citation>
    <scope>NUCLEOTIDE SEQUENCE [LARGE SCALE GENOMIC DNA]</scope>
    <source>
        <strain evidence="8 9">WTL</strain>
    </source>
</reference>
<dbReference type="OrthoDB" id="9775880at2"/>
<evidence type="ECO:0000256" key="4">
    <source>
        <dbReference type="ARBA" id="ARBA00023172"/>
    </source>
</evidence>
<dbReference type="InterPro" id="IPR044068">
    <property type="entry name" value="CB"/>
</dbReference>
<dbReference type="EMBL" id="CP010802">
    <property type="protein sequence ID" value="ALC18058.1"/>
    <property type="molecule type" value="Genomic_DNA"/>
</dbReference>
<evidence type="ECO:0000256" key="3">
    <source>
        <dbReference type="ARBA" id="ARBA00023125"/>
    </source>
</evidence>
<dbReference type="RefSeq" id="WP_082351338.1">
    <property type="nucleotide sequence ID" value="NZ_CP010802.1"/>
</dbReference>